<dbReference type="InterPro" id="IPR005171">
    <property type="entry name" value="Cyt_c_oxidase_su4_prok"/>
</dbReference>
<evidence type="ECO:0000256" key="6">
    <source>
        <dbReference type="SAM" id="Phobius"/>
    </source>
</evidence>
<dbReference type="InterPro" id="IPR011743">
    <property type="entry name" value="Caa3_sub_IV"/>
</dbReference>
<gene>
    <name evidence="7" type="ORF">EO244_02960</name>
</gene>
<feature type="transmembrane region" description="Helical" evidence="6">
    <location>
        <begin position="72"/>
        <end position="94"/>
    </location>
</feature>
<feature type="transmembrane region" description="Helical" evidence="6">
    <location>
        <begin position="12"/>
        <end position="32"/>
    </location>
</feature>
<organism evidence="7 8">
    <name type="scientific">Ancylomarina salipaludis</name>
    <dbReference type="NCBI Taxonomy" id="2501299"/>
    <lineage>
        <taxon>Bacteria</taxon>
        <taxon>Pseudomonadati</taxon>
        <taxon>Bacteroidota</taxon>
        <taxon>Bacteroidia</taxon>
        <taxon>Marinilabiliales</taxon>
        <taxon>Marinifilaceae</taxon>
        <taxon>Ancylomarina</taxon>
    </lineage>
</organism>
<proteinExistence type="predicted"/>
<dbReference type="NCBIfam" id="TIGR02229">
    <property type="entry name" value="caa3_sub_IV"/>
    <property type="match status" value="1"/>
</dbReference>
<dbReference type="OrthoDB" id="1122616at2"/>
<dbReference type="Proteomes" id="UP000289703">
    <property type="component" value="Unassembled WGS sequence"/>
</dbReference>
<keyword evidence="5 6" id="KW-0472">Membrane</keyword>
<evidence type="ECO:0000256" key="5">
    <source>
        <dbReference type="ARBA" id="ARBA00023136"/>
    </source>
</evidence>
<keyword evidence="3 6" id="KW-0812">Transmembrane</keyword>
<comment type="subcellular location">
    <subcellularLocation>
        <location evidence="1">Cell membrane</location>
        <topology evidence="1">Multi-pass membrane protein</topology>
    </subcellularLocation>
</comment>
<comment type="caution">
    <text evidence="7">The sequence shown here is derived from an EMBL/GenBank/DDBJ whole genome shotgun (WGS) entry which is preliminary data.</text>
</comment>
<dbReference type="AlphaFoldDB" id="A0A4Q1JQP6"/>
<keyword evidence="8" id="KW-1185">Reference proteome</keyword>
<evidence type="ECO:0000256" key="1">
    <source>
        <dbReference type="ARBA" id="ARBA00004651"/>
    </source>
</evidence>
<protein>
    <submittedName>
        <fullName evidence="7">Caa(3)-type oxidase subunit 4</fullName>
    </submittedName>
</protein>
<accession>A0A4Q1JQP6</accession>
<keyword evidence="2" id="KW-1003">Cell membrane</keyword>
<reference evidence="7 8" key="1">
    <citation type="submission" date="2019-01" db="EMBL/GenBank/DDBJ databases">
        <title>Ancylomarina salipaludis sp. nov., isolated from a salt marsh.</title>
        <authorList>
            <person name="Yoon J.-H."/>
        </authorList>
    </citation>
    <scope>NUCLEOTIDE SEQUENCE [LARGE SCALE GENOMIC DNA]</scope>
    <source>
        <strain evidence="7 8">SHSM-M15</strain>
    </source>
</reference>
<evidence type="ECO:0000313" key="7">
    <source>
        <dbReference type="EMBL" id="RXQ96601.1"/>
    </source>
</evidence>
<keyword evidence="4 6" id="KW-1133">Transmembrane helix</keyword>
<sequence length="95" mass="10804">MENGQHAHIVKYKTFVVVLIVLLVFTFSSVGITQIDLGVYSVTAALIFAVLKSILVLMYFMHLKFDKKVYALMTAGIILLLMIVILVTFLDYLYR</sequence>
<dbReference type="EMBL" id="SAXA01000002">
    <property type="protein sequence ID" value="RXQ96601.1"/>
    <property type="molecule type" value="Genomic_DNA"/>
</dbReference>
<evidence type="ECO:0000256" key="3">
    <source>
        <dbReference type="ARBA" id="ARBA00022692"/>
    </source>
</evidence>
<dbReference type="GO" id="GO:0005886">
    <property type="term" value="C:plasma membrane"/>
    <property type="evidence" value="ECO:0007669"/>
    <property type="project" value="UniProtKB-SubCell"/>
</dbReference>
<evidence type="ECO:0000313" key="8">
    <source>
        <dbReference type="Proteomes" id="UP000289703"/>
    </source>
</evidence>
<evidence type="ECO:0000256" key="2">
    <source>
        <dbReference type="ARBA" id="ARBA00022475"/>
    </source>
</evidence>
<name>A0A4Q1JQP6_9BACT</name>
<feature type="transmembrane region" description="Helical" evidence="6">
    <location>
        <begin position="38"/>
        <end position="60"/>
    </location>
</feature>
<dbReference type="Pfam" id="PF03626">
    <property type="entry name" value="COX4_pro"/>
    <property type="match status" value="1"/>
</dbReference>
<evidence type="ECO:0000256" key="4">
    <source>
        <dbReference type="ARBA" id="ARBA00022989"/>
    </source>
</evidence>
<dbReference type="RefSeq" id="WP_129252780.1">
    <property type="nucleotide sequence ID" value="NZ_SAXA01000002.1"/>
</dbReference>